<feature type="compositionally biased region" description="Basic and acidic residues" evidence="1">
    <location>
        <begin position="42"/>
        <end position="96"/>
    </location>
</feature>
<feature type="chain" id="PRO_5016611664" evidence="2">
    <location>
        <begin position="22"/>
        <end position="223"/>
    </location>
</feature>
<evidence type="ECO:0000313" key="3">
    <source>
        <dbReference type="EMBL" id="RCK78905.1"/>
    </source>
</evidence>
<protein>
    <submittedName>
        <fullName evidence="3">Uncharacterized protein</fullName>
    </submittedName>
</protein>
<comment type="caution">
    <text evidence="3">The sequence shown here is derived from an EMBL/GenBank/DDBJ whole genome shotgun (WGS) entry which is preliminary data.</text>
</comment>
<gene>
    <name evidence="3" type="ORF">OZSIB_1055</name>
</gene>
<feature type="compositionally biased region" description="Basic and acidic residues" evidence="1">
    <location>
        <begin position="177"/>
        <end position="189"/>
    </location>
</feature>
<dbReference type="EMBL" id="QOQW01000018">
    <property type="protein sequence ID" value="RCK78905.1"/>
    <property type="molecule type" value="Genomic_DNA"/>
</dbReference>
<feature type="compositionally biased region" description="Gly residues" evidence="1">
    <location>
        <begin position="25"/>
        <end position="35"/>
    </location>
</feature>
<dbReference type="Proteomes" id="UP000252355">
    <property type="component" value="Unassembled WGS sequence"/>
</dbReference>
<sequence length="223" mass="24386">MRKVLAAMVAGCLVLGGPVWAKGPKAGGSGGCGKGKGGEVQAFKKEQKSERQEFRAGQKSERQEFKKSLEGKSPEERKKAMQEFNQKQRAERQAFHAQRRAENLAFLRERLGQNPKLTEDQRKQILAAFEASQNEWTGFGKKYQQRITAFMEKLGADQSMTPEQCQAAIKDFFAGLQKEREADRAKKQQEPSASPDASTPSAAPAGNAPAAPTPAGDDSADDD</sequence>
<feature type="compositionally biased region" description="Low complexity" evidence="1">
    <location>
        <begin position="191"/>
        <end position="217"/>
    </location>
</feature>
<keyword evidence="2" id="KW-0732">Signal</keyword>
<evidence type="ECO:0000313" key="4">
    <source>
        <dbReference type="Proteomes" id="UP000252355"/>
    </source>
</evidence>
<organism evidence="3 4">
    <name type="scientific">Candidatus Ozemobacter sibiricus</name>
    <dbReference type="NCBI Taxonomy" id="2268124"/>
    <lineage>
        <taxon>Bacteria</taxon>
        <taxon>Candidatus Ozemobacteria</taxon>
        <taxon>Candidatus Ozemobacterales</taxon>
        <taxon>Candidatus Ozemobacteraceae</taxon>
        <taxon>Candidatus Ozemobacter</taxon>
    </lineage>
</organism>
<name>A0A367ZLC8_9BACT</name>
<feature type="signal peptide" evidence="2">
    <location>
        <begin position="1"/>
        <end position="21"/>
    </location>
</feature>
<feature type="region of interest" description="Disordered" evidence="1">
    <location>
        <begin position="23"/>
        <end position="96"/>
    </location>
</feature>
<accession>A0A367ZLC8</accession>
<proteinExistence type="predicted"/>
<evidence type="ECO:0000256" key="1">
    <source>
        <dbReference type="SAM" id="MobiDB-lite"/>
    </source>
</evidence>
<evidence type="ECO:0000256" key="2">
    <source>
        <dbReference type="SAM" id="SignalP"/>
    </source>
</evidence>
<reference evidence="3 4" key="1">
    <citation type="submission" date="2018-05" db="EMBL/GenBank/DDBJ databases">
        <title>A metagenomic window into the 2 km-deep terrestrial subsurface aquifer revealed taxonomically and functionally diverse microbial community comprising novel uncultured bacterial lineages.</title>
        <authorList>
            <person name="Kadnikov V.V."/>
            <person name="Mardanov A.V."/>
            <person name="Beletsky A.V."/>
            <person name="Banks D."/>
            <person name="Pimenov N.V."/>
            <person name="Frank Y.A."/>
            <person name="Karnachuk O.V."/>
            <person name="Ravin N.V."/>
        </authorList>
    </citation>
    <scope>NUCLEOTIDE SEQUENCE [LARGE SCALE GENOMIC DNA]</scope>
    <source>
        <strain evidence="3">BY5</strain>
    </source>
</reference>
<feature type="region of interest" description="Disordered" evidence="1">
    <location>
        <begin position="176"/>
        <end position="223"/>
    </location>
</feature>
<dbReference type="AlphaFoldDB" id="A0A367ZLC8"/>